<reference evidence="1 2" key="1">
    <citation type="submission" date="2019-04" db="EMBL/GenBank/DDBJ databases">
        <title>Friends and foes A comparative genomics study of 23 Aspergillus species from section Flavi.</title>
        <authorList>
            <consortium name="DOE Joint Genome Institute"/>
            <person name="Kjaerbolling I."/>
            <person name="Vesth T."/>
            <person name="Frisvad J.C."/>
            <person name="Nybo J.L."/>
            <person name="Theobald S."/>
            <person name="Kildgaard S."/>
            <person name="Isbrandt T."/>
            <person name="Kuo A."/>
            <person name="Sato A."/>
            <person name="Lyhne E.K."/>
            <person name="Kogle M.E."/>
            <person name="Wiebenga A."/>
            <person name="Kun R.S."/>
            <person name="Lubbers R.J."/>
            <person name="Makela M.R."/>
            <person name="Barry K."/>
            <person name="Chovatia M."/>
            <person name="Clum A."/>
            <person name="Daum C."/>
            <person name="Haridas S."/>
            <person name="He G."/>
            <person name="LaButti K."/>
            <person name="Lipzen A."/>
            <person name="Mondo S."/>
            <person name="Riley R."/>
            <person name="Salamov A."/>
            <person name="Simmons B.A."/>
            <person name="Magnuson J.K."/>
            <person name="Henrissat B."/>
            <person name="Mortensen U.H."/>
            <person name="Larsen T.O."/>
            <person name="Devries R.P."/>
            <person name="Grigoriev I.V."/>
            <person name="Machida M."/>
            <person name="Baker S.E."/>
            <person name="Andersen M.R."/>
        </authorList>
    </citation>
    <scope>NUCLEOTIDE SEQUENCE [LARGE SCALE GENOMIC DNA]</scope>
    <source>
        <strain evidence="1 2">CBS 117626</strain>
    </source>
</reference>
<gene>
    <name evidence="1" type="ORF">BDV40DRAFT_306296</name>
</gene>
<dbReference type="OrthoDB" id="3534988at2759"/>
<evidence type="ECO:0000313" key="1">
    <source>
        <dbReference type="EMBL" id="KAE8156223.1"/>
    </source>
</evidence>
<accession>A0A5N6UCD7</accession>
<protein>
    <submittedName>
        <fullName evidence="1">Uncharacterized protein</fullName>
    </submittedName>
</protein>
<dbReference type="AlphaFoldDB" id="A0A5N6UCD7"/>
<evidence type="ECO:0000313" key="2">
    <source>
        <dbReference type="Proteomes" id="UP000326950"/>
    </source>
</evidence>
<proteinExistence type="predicted"/>
<sequence length="118" mass="12961">MYPSLENTSPNSTYNPTFELAYWQFGLKIASDWKVRQGISVPEPWTRVPNNLAPLPIVHGAYSICADLPGTWNKSSNTSDHPSQIAVYGLLPPTAGVDPTTVNSTMNPIAETWNFQAP</sequence>
<keyword evidence="2" id="KW-1185">Reference proteome</keyword>
<name>A0A5N6UCD7_ASPTM</name>
<dbReference type="EMBL" id="ML738772">
    <property type="protein sequence ID" value="KAE8156223.1"/>
    <property type="molecule type" value="Genomic_DNA"/>
</dbReference>
<dbReference type="Proteomes" id="UP000326950">
    <property type="component" value="Unassembled WGS sequence"/>
</dbReference>
<organism evidence="1 2">
    <name type="scientific">Aspergillus tamarii</name>
    <dbReference type="NCBI Taxonomy" id="41984"/>
    <lineage>
        <taxon>Eukaryota</taxon>
        <taxon>Fungi</taxon>
        <taxon>Dikarya</taxon>
        <taxon>Ascomycota</taxon>
        <taxon>Pezizomycotina</taxon>
        <taxon>Eurotiomycetes</taxon>
        <taxon>Eurotiomycetidae</taxon>
        <taxon>Eurotiales</taxon>
        <taxon>Aspergillaceae</taxon>
        <taxon>Aspergillus</taxon>
        <taxon>Aspergillus subgen. Circumdati</taxon>
    </lineage>
</organism>